<dbReference type="Gene3D" id="3.90.70.10">
    <property type="entry name" value="Cysteine proteinases"/>
    <property type="match status" value="1"/>
</dbReference>
<feature type="domain" description="Peptidase C1A papain C-terminal" evidence="18">
    <location>
        <begin position="222"/>
        <end position="447"/>
    </location>
</feature>
<dbReference type="InterPro" id="IPR000169">
    <property type="entry name" value="Pept_cys_AS"/>
</dbReference>
<dbReference type="AlphaFoldDB" id="A0A2J7Q873"/>
<dbReference type="GO" id="GO:0008234">
    <property type="term" value="F:cysteine-type peptidase activity"/>
    <property type="evidence" value="ECO:0007669"/>
    <property type="project" value="UniProtKB-KW"/>
</dbReference>
<evidence type="ECO:0000256" key="6">
    <source>
        <dbReference type="ARBA" id="ARBA00014709"/>
    </source>
</evidence>
<evidence type="ECO:0000256" key="15">
    <source>
        <dbReference type="ARBA" id="ARBA00032961"/>
    </source>
</evidence>
<evidence type="ECO:0000313" key="19">
    <source>
        <dbReference type="EMBL" id="PNF24772.1"/>
    </source>
</evidence>
<organism evidence="19 20">
    <name type="scientific">Cryptotermes secundus</name>
    <dbReference type="NCBI Taxonomy" id="105785"/>
    <lineage>
        <taxon>Eukaryota</taxon>
        <taxon>Metazoa</taxon>
        <taxon>Ecdysozoa</taxon>
        <taxon>Arthropoda</taxon>
        <taxon>Hexapoda</taxon>
        <taxon>Insecta</taxon>
        <taxon>Pterygota</taxon>
        <taxon>Neoptera</taxon>
        <taxon>Polyneoptera</taxon>
        <taxon>Dictyoptera</taxon>
        <taxon>Blattodea</taxon>
        <taxon>Blattoidea</taxon>
        <taxon>Termitoidae</taxon>
        <taxon>Kalotermitidae</taxon>
        <taxon>Cryptotermitinae</taxon>
        <taxon>Cryptotermes</taxon>
    </lineage>
</organism>
<comment type="caution">
    <text evidence="19">The sequence shown here is derived from an EMBL/GenBank/DDBJ whole genome shotgun (WGS) entry which is preliminary data.</text>
</comment>
<keyword evidence="17" id="KW-0732">Signal</keyword>
<dbReference type="Pfam" id="PF00112">
    <property type="entry name" value="Peptidase_C1"/>
    <property type="match status" value="1"/>
</dbReference>
<comment type="catalytic activity">
    <reaction evidence="1">
        <text>Release of an N-terminal dipeptide, Xaa-Yaa-|-Zaa-, except when Xaa is Arg or Lys, or Yaa or Zaa is Pro.</text>
        <dbReference type="EC" id="3.4.14.1"/>
    </reaction>
</comment>
<evidence type="ECO:0000259" key="18">
    <source>
        <dbReference type="SMART" id="SM00645"/>
    </source>
</evidence>
<dbReference type="PROSITE" id="PS00640">
    <property type="entry name" value="THIOL_PROTEASE_ASN"/>
    <property type="match status" value="1"/>
</dbReference>
<reference evidence="19 20" key="1">
    <citation type="submission" date="2017-12" db="EMBL/GenBank/DDBJ databases">
        <title>Hemimetabolous genomes reveal molecular basis of termite eusociality.</title>
        <authorList>
            <person name="Harrison M.C."/>
            <person name="Jongepier E."/>
            <person name="Robertson H.M."/>
            <person name="Arning N."/>
            <person name="Bitard-Feildel T."/>
            <person name="Chao H."/>
            <person name="Childers C.P."/>
            <person name="Dinh H."/>
            <person name="Doddapaneni H."/>
            <person name="Dugan S."/>
            <person name="Gowin J."/>
            <person name="Greiner C."/>
            <person name="Han Y."/>
            <person name="Hu H."/>
            <person name="Hughes D.S.T."/>
            <person name="Huylmans A.-K."/>
            <person name="Kemena C."/>
            <person name="Kremer L.P.M."/>
            <person name="Lee S.L."/>
            <person name="Lopez-Ezquerra A."/>
            <person name="Mallet L."/>
            <person name="Monroy-Kuhn J.M."/>
            <person name="Moser A."/>
            <person name="Murali S.C."/>
            <person name="Muzny D.M."/>
            <person name="Otani S."/>
            <person name="Piulachs M.-D."/>
            <person name="Poelchau M."/>
            <person name="Qu J."/>
            <person name="Schaub F."/>
            <person name="Wada-Katsumata A."/>
            <person name="Worley K.C."/>
            <person name="Xie Q."/>
            <person name="Ylla G."/>
            <person name="Poulsen M."/>
            <person name="Gibbs R.A."/>
            <person name="Schal C."/>
            <person name="Richards S."/>
            <person name="Belles X."/>
            <person name="Korb J."/>
            <person name="Bornberg-Bauer E."/>
        </authorList>
    </citation>
    <scope>NUCLEOTIDE SEQUENCE [LARGE SCALE GENOMIC DNA]</scope>
    <source>
        <tissue evidence="19">Whole body</tissue>
    </source>
</reference>
<gene>
    <name evidence="19" type="primary">CTSC</name>
    <name evidence="19" type="ORF">B7P43_G16630</name>
</gene>
<keyword evidence="20" id="KW-1185">Reference proteome</keyword>
<evidence type="ECO:0000256" key="1">
    <source>
        <dbReference type="ARBA" id="ARBA00000738"/>
    </source>
</evidence>
<evidence type="ECO:0000256" key="2">
    <source>
        <dbReference type="ARBA" id="ARBA00001923"/>
    </source>
</evidence>
<dbReference type="InParanoid" id="A0A2J7Q873"/>
<dbReference type="InterPro" id="IPR000668">
    <property type="entry name" value="Peptidase_C1A_C"/>
</dbReference>
<evidence type="ECO:0000256" key="4">
    <source>
        <dbReference type="ARBA" id="ARBA00011610"/>
    </source>
</evidence>
<evidence type="ECO:0000256" key="8">
    <source>
        <dbReference type="ARBA" id="ARBA00022801"/>
    </source>
</evidence>
<evidence type="ECO:0000256" key="17">
    <source>
        <dbReference type="SAM" id="SignalP"/>
    </source>
</evidence>
<dbReference type="PROSITE" id="PS00639">
    <property type="entry name" value="THIOL_PROTEASE_HIS"/>
    <property type="match status" value="1"/>
</dbReference>
<accession>A0A2J7Q873</accession>
<evidence type="ECO:0000256" key="14">
    <source>
        <dbReference type="ARBA" id="ARBA00030778"/>
    </source>
</evidence>
<keyword evidence="11" id="KW-0868">Chloride</keyword>
<proteinExistence type="inferred from homology"/>
<evidence type="ECO:0000256" key="11">
    <source>
        <dbReference type="ARBA" id="ARBA00023214"/>
    </source>
</evidence>
<comment type="cofactor">
    <cofactor evidence="2">
        <name>chloride</name>
        <dbReference type="ChEBI" id="CHEBI:17996"/>
    </cofactor>
</comment>
<dbReference type="Gene3D" id="2.40.128.80">
    <property type="entry name" value="Cathepsin C, exclusion domain"/>
    <property type="match status" value="1"/>
</dbReference>
<keyword evidence="8" id="KW-0378">Hydrolase</keyword>
<evidence type="ECO:0000313" key="20">
    <source>
        <dbReference type="Proteomes" id="UP000235965"/>
    </source>
</evidence>
<comment type="subunit">
    <text evidence="4">Tetramer of heterotrimers consisting of exclusion domain, heavy- and light chains.</text>
</comment>
<dbReference type="Pfam" id="PF08773">
    <property type="entry name" value="CathepsinC_exc"/>
    <property type="match status" value="1"/>
</dbReference>
<dbReference type="SUPFAM" id="SSF75001">
    <property type="entry name" value="Dipeptidyl peptidase I (cathepsin C), exclusion domain"/>
    <property type="match status" value="1"/>
</dbReference>
<dbReference type="InterPro" id="IPR013128">
    <property type="entry name" value="Peptidase_C1A"/>
</dbReference>
<sequence>MQILWLMVTLVPAILADTPANCTFNDVAGKWVFYEGSRIHNGSIDCTTMVSVVRKLRVNLRYPNVAIDEFGNRGQWTMIYNEGFEVTVNQRTYFAFSYFTKESSNITSYCDRTFPGWSHDVTLRHWACFQAQKQSPVPPKVHCNPFHEMTKGNELVSLEKLEQLVNNINRAQTSWRAEVHQPFIGKTRYEMLRICGGKRSWLAHRVSPARASVALQSAAAELPPAFDWRNVSGINFVSPVRNQGGCGSCYAFSSMGMLESRLRVQTNNTLQVQLSPQDVVSCSQLSQGCDGGFPFLVAGKYAMEFGAVEEKCNPYVGGGGACTGRTCLKHYTASYGYVGGYYGACNEELMRLELVLRGPISVSFEVYPDFENYKSGIYHHTGLGGFNPFEIVNHAVLLVGYGVNETTGEKFWIVKNSWGEGWGENGFFRIRRGTDEAGIESIAVHVTPIP</sequence>
<evidence type="ECO:0000256" key="12">
    <source>
        <dbReference type="ARBA" id="ARBA00029762"/>
    </source>
</evidence>
<dbReference type="EMBL" id="NEVH01016978">
    <property type="protein sequence ID" value="PNF24772.1"/>
    <property type="molecule type" value="Genomic_DNA"/>
</dbReference>
<comment type="similarity">
    <text evidence="3">Belongs to the peptidase C1 family.</text>
</comment>
<evidence type="ECO:0000256" key="13">
    <source>
        <dbReference type="ARBA" id="ARBA00029779"/>
    </source>
</evidence>
<dbReference type="InterPro" id="IPR025661">
    <property type="entry name" value="Pept_asp_AS"/>
</dbReference>
<dbReference type="InterPro" id="IPR038765">
    <property type="entry name" value="Papain-like_cys_pep_sf"/>
</dbReference>
<dbReference type="SMART" id="SM00645">
    <property type="entry name" value="Pept_C1"/>
    <property type="match status" value="1"/>
</dbReference>
<evidence type="ECO:0000256" key="3">
    <source>
        <dbReference type="ARBA" id="ARBA00008455"/>
    </source>
</evidence>
<dbReference type="PROSITE" id="PS00139">
    <property type="entry name" value="THIOL_PROTEASE_CYS"/>
    <property type="match status" value="1"/>
</dbReference>
<dbReference type="PANTHER" id="PTHR12411">
    <property type="entry name" value="CYSTEINE PROTEASE FAMILY C1-RELATED"/>
    <property type="match status" value="1"/>
</dbReference>
<feature type="chain" id="PRO_5018521344" description="Dipeptidyl peptidase 1" evidence="17">
    <location>
        <begin position="17"/>
        <end position="450"/>
    </location>
</feature>
<keyword evidence="9" id="KW-0788">Thiol protease</keyword>
<dbReference type="PRINTS" id="PR00705">
    <property type="entry name" value="PAPAIN"/>
</dbReference>
<comment type="function">
    <text evidence="16">Thiol protease. Has dipeptidylpeptidase activity. Active against a broad range of dipeptide substrates composed of both polar and hydrophobic amino acids. Proline cannot occupy the P1 position and arginine cannot occupy the P2 position of the substrate. Can act as both an exopeptidase and endopeptidase. Activates serine proteases such as elastase, cathepsin G and granzymes A and B.</text>
</comment>
<dbReference type="OrthoDB" id="3789175at2759"/>
<evidence type="ECO:0000256" key="5">
    <source>
        <dbReference type="ARBA" id="ARBA00012059"/>
    </source>
</evidence>
<dbReference type="Proteomes" id="UP000235965">
    <property type="component" value="Unassembled WGS sequence"/>
</dbReference>
<dbReference type="GO" id="GO:0008239">
    <property type="term" value="F:dipeptidyl-peptidase activity"/>
    <property type="evidence" value="ECO:0007669"/>
    <property type="project" value="UniProtKB-EC"/>
</dbReference>
<dbReference type="InterPro" id="IPR025660">
    <property type="entry name" value="Pept_his_AS"/>
</dbReference>
<dbReference type="GO" id="GO:0006508">
    <property type="term" value="P:proteolysis"/>
    <property type="evidence" value="ECO:0007669"/>
    <property type="project" value="UniProtKB-KW"/>
</dbReference>
<evidence type="ECO:0000256" key="7">
    <source>
        <dbReference type="ARBA" id="ARBA00022670"/>
    </source>
</evidence>
<name>A0A2J7Q873_9NEOP</name>
<dbReference type="InterPro" id="IPR014882">
    <property type="entry name" value="CathepsinC_exc"/>
</dbReference>
<dbReference type="STRING" id="105785.A0A2J7Q873"/>
<feature type="signal peptide" evidence="17">
    <location>
        <begin position="1"/>
        <end position="16"/>
    </location>
</feature>
<keyword evidence="7" id="KW-0645">Protease</keyword>
<dbReference type="FunFam" id="2.40.128.80:FF:000003">
    <property type="entry name" value="Cathepsin C"/>
    <property type="match status" value="1"/>
</dbReference>
<protein>
    <recommendedName>
        <fullName evidence="6">Dipeptidyl peptidase 1</fullName>
        <ecNumber evidence="5">3.4.14.1</ecNumber>
    </recommendedName>
    <alternativeName>
        <fullName evidence="13">Cathepsin C</fullName>
    </alternativeName>
    <alternativeName>
        <fullName evidence="12">Cathepsin J</fullName>
    </alternativeName>
    <alternativeName>
        <fullName evidence="15">Dipeptidyl peptidase I</fullName>
    </alternativeName>
    <alternativeName>
        <fullName evidence="14">Dipeptidyl transferase</fullName>
    </alternativeName>
</protein>
<dbReference type="SUPFAM" id="SSF54001">
    <property type="entry name" value="Cysteine proteinases"/>
    <property type="match status" value="1"/>
</dbReference>
<dbReference type="InterPro" id="IPR036496">
    <property type="entry name" value="CathepsinC_exc_dom_sf"/>
</dbReference>
<evidence type="ECO:0000256" key="10">
    <source>
        <dbReference type="ARBA" id="ARBA00023157"/>
    </source>
</evidence>
<dbReference type="EC" id="3.4.14.1" evidence="5"/>
<evidence type="ECO:0000256" key="16">
    <source>
        <dbReference type="ARBA" id="ARBA00045556"/>
    </source>
</evidence>
<keyword evidence="10" id="KW-1015">Disulfide bond</keyword>
<evidence type="ECO:0000256" key="9">
    <source>
        <dbReference type="ARBA" id="ARBA00022807"/>
    </source>
</evidence>